<dbReference type="GO" id="GO:0005524">
    <property type="term" value="F:ATP binding"/>
    <property type="evidence" value="ECO:0007669"/>
    <property type="project" value="UniProtKB-KW"/>
</dbReference>
<dbReference type="SUPFAM" id="SSF52540">
    <property type="entry name" value="P-loop containing nucleoside triphosphate hydrolases"/>
    <property type="match status" value="1"/>
</dbReference>
<accession>A0A926IEN2</accession>
<organism evidence="12 13">
    <name type="scientific">Paratissierella segnis</name>
    <dbReference type="NCBI Taxonomy" id="2763679"/>
    <lineage>
        <taxon>Bacteria</taxon>
        <taxon>Bacillati</taxon>
        <taxon>Bacillota</taxon>
        <taxon>Tissierellia</taxon>
        <taxon>Tissierellales</taxon>
        <taxon>Tissierellaceae</taxon>
        <taxon>Paratissierella</taxon>
    </lineage>
</organism>
<evidence type="ECO:0000259" key="10">
    <source>
        <dbReference type="PROSITE" id="PS51192"/>
    </source>
</evidence>
<keyword evidence="7" id="KW-0347">Helicase</keyword>
<keyword evidence="3" id="KW-0540">Nuclease</keyword>
<dbReference type="InterPro" id="IPR014001">
    <property type="entry name" value="Helicase_ATP-bd"/>
</dbReference>
<dbReference type="Gene3D" id="3.40.50.300">
    <property type="entry name" value="P-loop containing nucleotide triphosphate hydrolases"/>
    <property type="match status" value="2"/>
</dbReference>
<keyword evidence="4" id="KW-0479">Metal-binding</keyword>
<dbReference type="GO" id="GO:0016787">
    <property type="term" value="F:hydrolase activity"/>
    <property type="evidence" value="ECO:0007669"/>
    <property type="project" value="UniProtKB-KW"/>
</dbReference>
<evidence type="ECO:0000313" key="13">
    <source>
        <dbReference type="Proteomes" id="UP000601171"/>
    </source>
</evidence>
<evidence type="ECO:0000259" key="11">
    <source>
        <dbReference type="PROSITE" id="PS51643"/>
    </source>
</evidence>
<dbReference type="InterPro" id="IPR006483">
    <property type="entry name" value="CRISPR-assoc_Cas3_HD"/>
</dbReference>
<reference evidence="12" key="1">
    <citation type="submission" date="2020-08" db="EMBL/GenBank/DDBJ databases">
        <title>Genome public.</title>
        <authorList>
            <person name="Liu C."/>
            <person name="Sun Q."/>
        </authorList>
    </citation>
    <scope>NUCLEOTIDE SEQUENCE</scope>
    <source>
        <strain evidence="12">BX21</strain>
    </source>
</reference>
<keyword evidence="9" id="KW-0051">Antiviral defense</keyword>
<evidence type="ECO:0000256" key="5">
    <source>
        <dbReference type="ARBA" id="ARBA00022741"/>
    </source>
</evidence>
<evidence type="ECO:0000256" key="6">
    <source>
        <dbReference type="ARBA" id="ARBA00022801"/>
    </source>
</evidence>
<evidence type="ECO:0000313" key="12">
    <source>
        <dbReference type="EMBL" id="MBC8587562.1"/>
    </source>
</evidence>
<evidence type="ECO:0000256" key="3">
    <source>
        <dbReference type="ARBA" id="ARBA00022722"/>
    </source>
</evidence>
<dbReference type="NCBIfam" id="TIGR01596">
    <property type="entry name" value="cas3_HD"/>
    <property type="match status" value="1"/>
</dbReference>
<dbReference type="EMBL" id="JACRTG010000013">
    <property type="protein sequence ID" value="MBC8587562.1"/>
    <property type="molecule type" value="Genomic_DNA"/>
</dbReference>
<dbReference type="GO" id="GO:0051607">
    <property type="term" value="P:defense response to virus"/>
    <property type="evidence" value="ECO:0007669"/>
    <property type="project" value="UniProtKB-KW"/>
</dbReference>
<dbReference type="PANTHER" id="PTHR47963:SF9">
    <property type="entry name" value="CRISPR-ASSOCIATED ENDONUCLEASE_HELICASE CAS3"/>
    <property type="match status" value="1"/>
</dbReference>
<evidence type="ECO:0000256" key="4">
    <source>
        <dbReference type="ARBA" id="ARBA00022723"/>
    </source>
</evidence>
<dbReference type="NCBIfam" id="TIGR01587">
    <property type="entry name" value="cas3_core"/>
    <property type="match status" value="1"/>
</dbReference>
<dbReference type="InterPro" id="IPR038257">
    <property type="entry name" value="CRISPR-assoc_Cas3_HD_sf"/>
</dbReference>
<dbReference type="AlphaFoldDB" id="A0A926IEN2"/>
<feature type="domain" description="Helicase ATP-binding" evidence="10">
    <location>
        <begin position="259"/>
        <end position="455"/>
    </location>
</feature>
<dbReference type="Pfam" id="PF22590">
    <property type="entry name" value="Cas3-like_C_2"/>
    <property type="match status" value="1"/>
</dbReference>
<dbReference type="CDD" id="cd17930">
    <property type="entry name" value="DEXHc_cas3"/>
    <property type="match status" value="1"/>
</dbReference>
<sequence>MDFFSHREPNMRLVDHLYQVREYSLIYGNIHFSRIHEIVACCHDFGKYTTYFQDRLFEKEKNKLDVGNHSHISAVFTAYVMLERGFGEGRLPLLTYSAVLSHHSRVKNYEKYLPATTIKIEKHEEMYRKLELLTKQKENIKDNFDIVYKEYAELGFGQEFKNFIKDENSISNTLLELRKEDMCKHKDKTLYWIHQQIFSALISADKISASRVKPIEQKFIDFSKLNCIRESKFKDTGNKGITKINHIRNEIFLKVQEGIKKSYTSKLFSITAPTGSGKTMTGFFAALKLKELKPELKKIVYVLPYTSIIDQNYDEIRKLYISDKDFKKNEYGYIMKHHHLSSYEEERSDEIYNAGDYQTFMENWESGVIVTTFVQFLETAVGANNKMLKKFHALKDAVILMDEVQAVDIKYFKLLYYVFKKLSEELNCHIIIMTATKPLFFPDAVELLEDNEKYFNVFNRTKLVCNIDSEMTVKEFADYFSDKIEDKSYMIVVNTISQSLDLYGLLQENFGAFNEYGHKLKYLSTNLIPLHRKQRIEELKEELDNEKIILVSTQVVEAGVDLDFDEVYRDLAPLDSIIQCAGRCNRNNRGFIGNVNVVKMIGDDNRTYGEKIYGFDIIDIVSKILGSYDEIEERTYLQLINEYYQKISIKKSQQVSKEFISSIEGLNFDENYKYEIGKFSLIDETNGYMDVYIEYDEEAEDLLQQYIEAYKIEDINKRMEVTLPIKKKMSSYYISMPKKYWRKIEKFNIVPGYDILRIPLSGMDIYYDSSIGYKRKEDDSAIFY</sequence>
<dbReference type="GO" id="GO:0046872">
    <property type="term" value="F:metal ion binding"/>
    <property type="evidence" value="ECO:0007669"/>
    <property type="project" value="UniProtKB-KW"/>
</dbReference>
<comment type="caution">
    <text evidence="12">The sequence shown here is derived from an EMBL/GenBank/DDBJ whole genome shotgun (WGS) entry which is preliminary data.</text>
</comment>
<keyword evidence="6" id="KW-0378">Hydrolase</keyword>
<dbReference type="GO" id="GO:0003677">
    <property type="term" value="F:DNA binding"/>
    <property type="evidence" value="ECO:0007669"/>
    <property type="project" value="InterPro"/>
</dbReference>
<dbReference type="GO" id="GO:0004518">
    <property type="term" value="F:nuclease activity"/>
    <property type="evidence" value="ECO:0007669"/>
    <property type="project" value="UniProtKB-KW"/>
</dbReference>
<gene>
    <name evidence="12" type="primary">cas3</name>
    <name evidence="12" type="ORF">H8707_04815</name>
</gene>
<dbReference type="Proteomes" id="UP000601171">
    <property type="component" value="Unassembled WGS sequence"/>
</dbReference>
<evidence type="ECO:0000256" key="2">
    <source>
        <dbReference type="ARBA" id="ARBA00009046"/>
    </source>
</evidence>
<evidence type="ECO:0000256" key="8">
    <source>
        <dbReference type="ARBA" id="ARBA00022840"/>
    </source>
</evidence>
<comment type="similarity">
    <text evidence="2">In the central section; belongs to the CRISPR-associated helicase Cas3 family.</text>
</comment>
<dbReference type="CDD" id="cd09641">
    <property type="entry name" value="Cas3''_I"/>
    <property type="match status" value="1"/>
</dbReference>
<comment type="similarity">
    <text evidence="1">In the N-terminal section; belongs to the CRISPR-associated nuclease Cas3-HD family.</text>
</comment>
<keyword evidence="8" id="KW-0067">ATP-binding</keyword>
<dbReference type="InterPro" id="IPR006474">
    <property type="entry name" value="Helicase_Cas3_CRISPR-ass_core"/>
</dbReference>
<protein>
    <submittedName>
        <fullName evidence="12">CRISPR-associated helicase Cas3</fullName>
    </submittedName>
</protein>
<dbReference type="PANTHER" id="PTHR47963">
    <property type="entry name" value="DEAD-BOX ATP-DEPENDENT RNA HELICASE 47, MITOCHONDRIAL"/>
    <property type="match status" value="1"/>
</dbReference>
<dbReference type="Pfam" id="PF04851">
    <property type="entry name" value="ResIII"/>
    <property type="match status" value="1"/>
</dbReference>
<dbReference type="GO" id="GO:0003724">
    <property type="term" value="F:RNA helicase activity"/>
    <property type="evidence" value="ECO:0007669"/>
    <property type="project" value="TreeGrafter"/>
</dbReference>
<dbReference type="Gene3D" id="1.10.3210.30">
    <property type="match status" value="1"/>
</dbReference>
<evidence type="ECO:0000256" key="7">
    <source>
        <dbReference type="ARBA" id="ARBA00022806"/>
    </source>
</evidence>
<evidence type="ECO:0000256" key="1">
    <source>
        <dbReference type="ARBA" id="ARBA00006847"/>
    </source>
</evidence>
<dbReference type="GO" id="GO:0003723">
    <property type="term" value="F:RNA binding"/>
    <property type="evidence" value="ECO:0007669"/>
    <property type="project" value="TreeGrafter"/>
</dbReference>
<evidence type="ECO:0000256" key="9">
    <source>
        <dbReference type="ARBA" id="ARBA00023118"/>
    </source>
</evidence>
<dbReference type="SMART" id="SM00487">
    <property type="entry name" value="DEXDc"/>
    <property type="match status" value="1"/>
</dbReference>
<name>A0A926IEN2_9FIRM</name>
<proteinExistence type="inferred from homology"/>
<feature type="domain" description="HD Cas3-type" evidence="11">
    <location>
        <begin position="6"/>
        <end position="207"/>
    </location>
</feature>
<dbReference type="InterPro" id="IPR027417">
    <property type="entry name" value="P-loop_NTPase"/>
</dbReference>
<dbReference type="PROSITE" id="PS51192">
    <property type="entry name" value="HELICASE_ATP_BIND_1"/>
    <property type="match status" value="1"/>
</dbReference>
<dbReference type="RefSeq" id="WP_262429015.1">
    <property type="nucleotide sequence ID" value="NZ_JACRTG010000013.1"/>
</dbReference>
<dbReference type="InterPro" id="IPR050547">
    <property type="entry name" value="DEAD_box_RNA_helicases"/>
</dbReference>
<dbReference type="InterPro" id="IPR054712">
    <property type="entry name" value="Cas3-like_dom"/>
</dbReference>
<keyword evidence="5" id="KW-0547">Nucleotide-binding</keyword>
<keyword evidence="13" id="KW-1185">Reference proteome</keyword>
<dbReference type="PROSITE" id="PS51643">
    <property type="entry name" value="HD_CAS3"/>
    <property type="match status" value="1"/>
</dbReference>
<dbReference type="InterPro" id="IPR006935">
    <property type="entry name" value="Helicase/UvrB_N"/>
</dbReference>